<evidence type="ECO:0000259" key="3">
    <source>
        <dbReference type="Pfam" id="PF13193"/>
    </source>
</evidence>
<comment type="caution">
    <text evidence="4">The sequence shown here is derived from an EMBL/GenBank/DDBJ whole genome shotgun (WGS) entry which is preliminary data.</text>
</comment>
<dbReference type="InterPro" id="IPR042099">
    <property type="entry name" value="ANL_N_sf"/>
</dbReference>
<evidence type="ECO:0000313" key="5">
    <source>
        <dbReference type="Proteomes" id="UP000602198"/>
    </source>
</evidence>
<feature type="domain" description="AMP-dependent synthetase/ligase" evidence="2">
    <location>
        <begin position="27"/>
        <end position="400"/>
    </location>
</feature>
<dbReference type="InterPro" id="IPR020845">
    <property type="entry name" value="AMP-binding_CS"/>
</dbReference>
<dbReference type="InterPro" id="IPR045851">
    <property type="entry name" value="AMP-bd_C_sf"/>
</dbReference>
<accession>A0ABS1M5V3</accession>
<protein>
    <submittedName>
        <fullName evidence="4">Amino acid adenylation domain-containing protein</fullName>
    </submittedName>
</protein>
<dbReference type="EMBL" id="JAERRJ010000006">
    <property type="protein sequence ID" value="MBL1075899.1"/>
    <property type="molecule type" value="Genomic_DNA"/>
</dbReference>
<feature type="region of interest" description="Disordered" evidence="1">
    <location>
        <begin position="405"/>
        <end position="426"/>
    </location>
</feature>
<dbReference type="Pfam" id="PF00501">
    <property type="entry name" value="AMP-binding"/>
    <property type="match status" value="1"/>
</dbReference>
<dbReference type="InterPro" id="IPR010071">
    <property type="entry name" value="AA_adenyl_dom"/>
</dbReference>
<name>A0ABS1M5V3_9NOCA</name>
<proteinExistence type="predicted"/>
<evidence type="ECO:0000256" key="1">
    <source>
        <dbReference type="SAM" id="MobiDB-lite"/>
    </source>
</evidence>
<gene>
    <name evidence="4" type="ORF">JK358_15995</name>
</gene>
<dbReference type="InterPro" id="IPR000873">
    <property type="entry name" value="AMP-dep_synth/lig_dom"/>
</dbReference>
<feature type="domain" description="AMP-binding enzyme C-terminal" evidence="3">
    <location>
        <begin position="450"/>
        <end position="525"/>
    </location>
</feature>
<dbReference type="Gene3D" id="3.30.300.30">
    <property type="match status" value="1"/>
</dbReference>
<dbReference type="SUPFAM" id="SSF56801">
    <property type="entry name" value="Acetyl-CoA synthetase-like"/>
    <property type="match status" value="1"/>
</dbReference>
<organism evidence="4 5">
    <name type="scientific">Nocardia acididurans</name>
    <dbReference type="NCBI Taxonomy" id="2802282"/>
    <lineage>
        <taxon>Bacteria</taxon>
        <taxon>Bacillati</taxon>
        <taxon>Actinomycetota</taxon>
        <taxon>Actinomycetes</taxon>
        <taxon>Mycobacteriales</taxon>
        <taxon>Nocardiaceae</taxon>
        <taxon>Nocardia</taxon>
    </lineage>
</organism>
<sequence>MTARLLGTGERGVVRLPAIESVAHACRPALLGRRPVSYGELAKTVHLLAAGLQGLGAVVGDRVVIWMDKGPEYAAAILATLQAGCAYVPVDGAHPVRRLQAILDDIDPIVLVTDARHLAEVGSDIALPHTVRAVVVSAERAASDTACAQADGSRARVIPWREFLLGAGRGPAIPARPPVVTPADLAAVLYTSGSTGTPKGVRISHRNLTAFIDWARAELALGPEDVFANHASFTFDLSTFDLFVAVSVGAAVWIIEDAQARDAAALVTGIREHGVTVWYSVPSILMLLTACGALTAEVVASLRYVLFAGEVYPKPRLRELHALLDERTRLYNLYGPTETNVCTYHRVLPEDLGETGSLPIGMPVGTARMLIVDDDGQPIDGPDAFGELVVEGDCVTPGYWRRESDPRGAFHRRGQHPTGDMVSRSDGRLRYHGRKDRMVKLSGYRIELGEIESVALRHPAVETAAVLVTGAGAEARIVLYYTLRPGAQAPTLIELKQHCALYLPRYMVPRAAVVMAELPRNANGKTDYRSLGNP</sequence>
<dbReference type="Pfam" id="PF13193">
    <property type="entry name" value="AMP-binding_C"/>
    <property type="match status" value="1"/>
</dbReference>
<dbReference type="RefSeq" id="WP_201948497.1">
    <property type="nucleotide sequence ID" value="NZ_JAERRJ010000006.1"/>
</dbReference>
<dbReference type="PROSITE" id="PS00455">
    <property type="entry name" value="AMP_BINDING"/>
    <property type="match status" value="1"/>
</dbReference>
<keyword evidence="5" id="KW-1185">Reference proteome</keyword>
<dbReference type="NCBIfam" id="TIGR01733">
    <property type="entry name" value="AA-adenyl-dom"/>
    <property type="match status" value="1"/>
</dbReference>
<dbReference type="Proteomes" id="UP000602198">
    <property type="component" value="Unassembled WGS sequence"/>
</dbReference>
<dbReference type="InterPro" id="IPR025110">
    <property type="entry name" value="AMP-bd_C"/>
</dbReference>
<evidence type="ECO:0000259" key="2">
    <source>
        <dbReference type="Pfam" id="PF00501"/>
    </source>
</evidence>
<evidence type="ECO:0000313" key="4">
    <source>
        <dbReference type="EMBL" id="MBL1075899.1"/>
    </source>
</evidence>
<dbReference type="Gene3D" id="3.40.50.12780">
    <property type="entry name" value="N-terminal domain of ligase-like"/>
    <property type="match status" value="1"/>
</dbReference>
<dbReference type="PANTHER" id="PTHR45527">
    <property type="entry name" value="NONRIBOSOMAL PEPTIDE SYNTHETASE"/>
    <property type="match status" value="1"/>
</dbReference>
<dbReference type="PANTHER" id="PTHR45527:SF1">
    <property type="entry name" value="FATTY ACID SYNTHASE"/>
    <property type="match status" value="1"/>
</dbReference>
<reference evidence="4 5" key="1">
    <citation type="submission" date="2021-01" db="EMBL/GenBank/DDBJ databases">
        <title>WGS of actinomycetes isolated from Thailand.</title>
        <authorList>
            <person name="Thawai C."/>
        </authorList>
    </citation>
    <scope>NUCLEOTIDE SEQUENCE [LARGE SCALE GENOMIC DNA]</scope>
    <source>
        <strain evidence="4 5">LPG 2</strain>
    </source>
</reference>